<organism evidence="4 5">
    <name type="scientific">Kluyveromyces lactis (strain ATCC 8585 / CBS 2359 / DSM 70799 / NBRC 1267 / NRRL Y-1140 / WM37)</name>
    <name type="common">Yeast</name>
    <name type="synonym">Candida sphaerica</name>
    <dbReference type="NCBI Taxonomy" id="284590"/>
    <lineage>
        <taxon>Eukaryota</taxon>
        <taxon>Fungi</taxon>
        <taxon>Dikarya</taxon>
        <taxon>Ascomycota</taxon>
        <taxon>Saccharomycotina</taxon>
        <taxon>Saccharomycetes</taxon>
        <taxon>Saccharomycetales</taxon>
        <taxon>Saccharomycetaceae</taxon>
        <taxon>Kluyveromyces</taxon>
    </lineage>
</organism>
<keyword evidence="3" id="KW-0732">Signal</keyword>
<dbReference type="PaxDb" id="284590-Q6CVZ1"/>
<keyword evidence="2" id="KW-0472">Membrane</keyword>
<evidence type="ECO:0000256" key="3">
    <source>
        <dbReference type="SAM" id="SignalP"/>
    </source>
</evidence>
<keyword evidence="2" id="KW-0812">Transmembrane</keyword>
<feature type="coiled-coil region" evidence="1">
    <location>
        <begin position="145"/>
        <end position="179"/>
    </location>
</feature>
<name>Q6CVZ1_KLULA</name>
<dbReference type="AlphaFoldDB" id="Q6CVZ1"/>
<sequence>MEGSPVRVCAHHKLLILTLAITLWSWFSGISRSGEDILGDSLRSYKICVSNNISEKQCLDYFKIHTLERAAGKFSKNKLTDIHTCYAKQEERLSAAQLTTVSQSMQYFEECFLGDVLTQESKTFRVWPYIIILGGSILGWGLIKMKLLENEFQQEKNKIEDLKEQINKLTEETTSKQKMMTEQLNRTNQKVFELEYDNEIWEKIHEMEQVQTRVQLLLEQTKKELKYETSRINNNLSSLTTVSSKDTKSPFVIQEKEKGLLFDMTTKKGLDRWRDYVSKSDQKEKIEIKAPQLTPLSFSPISPDLSKVNLFDKNGKPFRRVFLPGTGWVARDTCIQIMKGASSPKTGENTNSITY</sequence>
<evidence type="ECO:0000256" key="1">
    <source>
        <dbReference type="SAM" id="Coils"/>
    </source>
</evidence>
<evidence type="ECO:0000313" key="5">
    <source>
        <dbReference type="Proteomes" id="UP000000598"/>
    </source>
</evidence>
<gene>
    <name evidence="4" type="ORF">KLLA0_B08261g</name>
</gene>
<dbReference type="eggNOG" id="ENOG502SFEA">
    <property type="taxonomic scope" value="Eukaryota"/>
</dbReference>
<evidence type="ECO:0000313" key="4">
    <source>
        <dbReference type="EMBL" id="CAH02291.1"/>
    </source>
</evidence>
<reference evidence="4 5" key="1">
    <citation type="journal article" date="2004" name="Nature">
        <title>Genome evolution in yeasts.</title>
        <authorList>
            <consortium name="Genolevures"/>
            <person name="Dujon B."/>
            <person name="Sherman D."/>
            <person name="Fischer G."/>
            <person name="Durrens P."/>
            <person name="Casaregola S."/>
            <person name="Lafontaine I."/>
            <person name="de Montigny J."/>
            <person name="Marck C."/>
            <person name="Neuveglise C."/>
            <person name="Talla E."/>
            <person name="Goffard N."/>
            <person name="Frangeul L."/>
            <person name="Aigle M."/>
            <person name="Anthouard V."/>
            <person name="Babour A."/>
            <person name="Barbe V."/>
            <person name="Barnay S."/>
            <person name="Blanchin S."/>
            <person name="Beckerich J.M."/>
            <person name="Beyne E."/>
            <person name="Bleykasten C."/>
            <person name="Boisrame A."/>
            <person name="Boyer J."/>
            <person name="Cattolico L."/>
            <person name="Confanioleri F."/>
            <person name="de Daruvar A."/>
            <person name="Despons L."/>
            <person name="Fabre E."/>
            <person name="Fairhead C."/>
            <person name="Ferry-Dumazet H."/>
            <person name="Groppi A."/>
            <person name="Hantraye F."/>
            <person name="Hennequin C."/>
            <person name="Jauniaux N."/>
            <person name="Joyet P."/>
            <person name="Kachouri R."/>
            <person name="Kerrest A."/>
            <person name="Koszul R."/>
            <person name="Lemaire M."/>
            <person name="Lesur I."/>
            <person name="Ma L."/>
            <person name="Muller H."/>
            <person name="Nicaud J.M."/>
            <person name="Nikolski M."/>
            <person name="Oztas S."/>
            <person name="Ozier-Kalogeropoulos O."/>
            <person name="Pellenz S."/>
            <person name="Potier S."/>
            <person name="Richard G.F."/>
            <person name="Straub M.L."/>
            <person name="Suleau A."/>
            <person name="Swennene D."/>
            <person name="Tekaia F."/>
            <person name="Wesolowski-Louvel M."/>
            <person name="Westhof E."/>
            <person name="Wirth B."/>
            <person name="Zeniou-Meyer M."/>
            <person name="Zivanovic I."/>
            <person name="Bolotin-Fukuhara M."/>
            <person name="Thierry A."/>
            <person name="Bouchier C."/>
            <person name="Caudron B."/>
            <person name="Scarpelli C."/>
            <person name="Gaillardin C."/>
            <person name="Weissenbach J."/>
            <person name="Wincker P."/>
            <person name="Souciet J.L."/>
        </authorList>
    </citation>
    <scope>NUCLEOTIDE SEQUENCE [LARGE SCALE GENOMIC DNA]</scope>
    <source>
        <strain evidence="5">ATCC 8585 / CBS 2359 / DSM 70799 / NBRC 1267 / NRRL Y-1140 / WM37</strain>
    </source>
</reference>
<keyword evidence="5" id="KW-1185">Reference proteome</keyword>
<dbReference type="EMBL" id="CR382122">
    <property type="protein sequence ID" value="CAH02291.1"/>
    <property type="molecule type" value="Genomic_DNA"/>
</dbReference>
<accession>Q6CVZ1</accession>
<evidence type="ECO:0000256" key="2">
    <source>
        <dbReference type="SAM" id="Phobius"/>
    </source>
</evidence>
<proteinExistence type="predicted"/>
<dbReference type="InParanoid" id="Q6CVZ1"/>
<feature type="chain" id="PRO_5004271750" evidence="3">
    <location>
        <begin position="34"/>
        <end position="355"/>
    </location>
</feature>
<dbReference type="RefSeq" id="XP_451898.1">
    <property type="nucleotide sequence ID" value="XM_451898.1"/>
</dbReference>
<keyword evidence="1" id="KW-0175">Coiled coil</keyword>
<protein>
    <submittedName>
        <fullName evidence="4">KLLA0B08261p</fullName>
    </submittedName>
</protein>
<dbReference type="GeneID" id="2897001"/>
<keyword evidence="2" id="KW-1133">Transmembrane helix</keyword>
<dbReference type="Proteomes" id="UP000000598">
    <property type="component" value="Chromosome B"/>
</dbReference>
<feature type="transmembrane region" description="Helical" evidence="2">
    <location>
        <begin position="126"/>
        <end position="143"/>
    </location>
</feature>
<dbReference type="HOGENOM" id="CLU_690831_0_0_1"/>
<feature type="signal peptide" evidence="3">
    <location>
        <begin position="1"/>
        <end position="33"/>
    </location>
</feature>
<dbReference type="KEGG" id="kla:KLLA0_B08261g"/>